<keyword evidence="11 18" id="KW-0413">Isomerase</keyword>
<feature type="binding site" evidence="18">
    <location>
        <position position="126"/>
    </location>
    <ligand>
        <name>K(+)</name>
        <dbReference type="ChEBI" id="CHEBI:29103"/>
    </ligand>
</feature>
<proteinExistence type="inferred from homology"/>
<evidence type="ECO:0000256" key="3">
    <source>
        <dbReference type="ARBA" id="ARBA00006001"/>
    </source>
</evidence>
<dbReference type="HAMAP" id="MF_01965">
    <property type="entry name" value="NADHX_dehydratase"/>
    <property type="match status" value="1"/>
</dbReference>
<dbReference type="Gene3D" id="3.40.50.10260">
    <property type="entry name" value="YjeF N-terminal domain"/>
    <property type="match status" value="1"/>
</dbReference>
<comment type="similarity">
    <text evidence="18">Belongs to the NnrE/AIBP family.</text>
</comment>
<dbReference type="PANTHER" id="PTHR12592">
    <property type="entry name" value="ATP-DEPENDENT (S)-NAD(P)H-HYDRATE DEHYDRATASE FAMILY MEMBER"/>
    <property type="match status" value="1"/>
</dbReference>
<feature type="binding site" evidence="17">
    <location>
        <position position="367"/>
    </location>
    <ligand>
        <name>(6S)-NADPHX</name>
        <dbReference type="ChEBI" id="CHEBI:64076"/>
    </ligand>
</feature>
<dbReference type="NCBIfam" id="TIGR00197">
    <property type="entry name" value="yjeF_nterm"/>
    <property type="match status" value="1"/>
</dbReference>
<evidence type="ECO:0000256" key="2">
    <source>
        <dbReference type="ARBA" id="ARBA00000909"/>
    </source>
</evidence>
<feature type="binding site" evidence="17">
    <location>
        <position position="318"/>
    </location>
    <ligand>
        <name>(6S)-NADPHX</name>
        <dbReference type="ChEBI" id="CHEBI:64076"/>
    </ligand>
</feature>
<dbReference type="GO" id="GO:0046496">
    <property type="term" value="P:nicotinamide nucleotide metabolic process"/>
    <property type="evidence" value="ECO:0007669"/>
    <property type="project" value="UniProtKB-UniRule"/>
</dbReference>
<dbReference type="EC" id="5.1.99.6" evidence="19"/>
<feature type="binding site" evidence="18">
    <location>
        <position position="162"/>
    </location>
    <ligand>
        <name>K(+)</name>
        <dbReference type="ChEBI" id="CHEBI:29103"/>
    </ligand>
</feature>
<dbReference type="Proteomes" id="UP000013006">
    <property type="component" value="Chromosome"/>
</dbReference>
<comment type="function">
    <text evidence="18">Catalyzes the epimerization of the S- and R-forms of NAD(P)HX, a damaged form of NAD(P)H that is a result of enzymatic or heat-dependent hydration. This is a prerequisite for the S-specific NAD(P)H-hydrate dehydratase to allow the repair of both epimers of NAD(P)HX.</text>
</comment>
<dbReference type="PANTHER" id="PTHR12592:SF0">
    <property type="entry name" value="ATP-DEPENDENT (S)-NAD(P)H-HYDRATE DEHYDRATASE"/>
    <property type="match status" value="1"/>
</dbReference>
<evidence type="ECO:0000256" key="7">
    <source>
        <dbReference type="ARBA" id="ARBA00022840"/>
    </source>
</evidence>
<feature type="binding site" evidence="17">
    <location>
        <position position="433"/>
    </location>
    <ligand>
        <name>(6S)-NADPHX</name>
        <dbReference type="ChEBI" id="CHEBI:64076"/>
    </ligand>
</feature>
<comment type="catalytic activity">
    <reaction evidence="15 17 19">
        <text>(6S)-NADHX + ADP = AMP + phosphate + NADH + H(+)</text>
        <dbReference type="Rhea" id="RHEA:32223"/>
        <dbReference type="ChEBI" id="CHEBI:15378"/>
        <dbReference type="ChEBI" id="CHEBI:43474"/>
        <dbReference type="ChEBI" id="CHEBI:57945"/>
        <dbReference type="ChEBI" id="CHEBI:64074"/>
        <dbReference type="ChEBI" id="CHEBI:456215"/>
        <dbReference type="ChEBI" id="CHEBI:456216"/>
        <dbReference type="EC" id="4.2.1.136"/>
    </reaction>
</comment>
<accession>M9U5V6</accession>
<dbReference type="PROSITE" id="PS51385">
    <property type="entry name" value="YJEF_N"/>
    <property type="match status" value="1"/>
</dbReference>
<feature type="binding site" evidence="17">
    <location>
        <position position="250"/>
    </location>
    <ligand>
        <name>(6S)-NADPHX</name>
        <dbReference type="ChEBI" id="CHEBI:64076"/>
    </ligand>
</feature>
<dbReference type="NCBIfam" id="TIGR00196">
    <property type="entry name" value="yjeF_cterm"/>
    <property type="match status" value="1"/>
</dbReference>
<dbReference type="InterPro" id="IPR000631">
    <property type="entry name" value="CARKD"/>
</dbReference>
<comment type="function">
    <text evidence="17">Catalyzes the dehydration of the S-form of NAD(P)HX at the expense of ADP, which is converted to AMP. Together with NAD(P)HX epimerase, which catalyzes the epimerization of the S- and R-forms, the enzyme allows the repair of both epimers of NAD(P)HX, a damaged form of NAD(P)H that is a result of enzymatic or heat-dependent hydration.</text>
</comment>
<evidence type="ECO:0000313" key="23">
    <source>
        <dbReference type="Proteomes" id="UP000013006"/>
    </source>
</evidence>
<evidence type="ECO:0000256" key="15">
    <source>
        <dbReference type="ARBA" id="ARBA00048238"/>
    </source>
</evidence>
<dbReference type="InterPro" id="IPR029056">
    <property type="entry name" value="Ribokinase-like"/>
</dbReference>
<dbReference type="InterPro" id="IPR004443">
    <property type="entry name" value="YjeF_N_dom"/>
</dbReference>
<reference evidence="22 23" key="1">
    <citation type="journal article" date="2013" name="Open Biol.">
        <title>Genomics and genetics of Sulfolobus islandicus LAL14/1, a model hyperthermophilic archaeon.</title>
        <authorList>
            <person name="Jaubert C."/>
            <person name="Danioux C."/>
            <person name="Oberto J."/>
            <person name="Cortez D."/>
            <person name="Bize A."/>
            <person name="Krupovic M."/>
            <person name="She Q."/>
            <person name="Forterre P."/>
            <person name="Prangishvili D."/>
            <person name="Sezonov G."/>
        </authorList>
    </citation>
    <scope>NUCLEOTIDE SEQUENCE [LARGE SCALE GENOMIC DNA]</scope>
    <source>
        <strain evidence="22">LAL14/1</strain>
    </source>
</reference>
<dbReference type="GO" id="GO:0016301">
    <property type="term" value="F:kinase activity"/>
    <property type="evidence" value="ECO:0007669"/>
    <property type="project" value="UniProtKB-KW"/>
</dbReference>
<evidence type="ECO:0000256" key="19">
    <source>
        <dbReference type="PIRNR" id="PIRNR017184"/>
    </source>
</evidence>
<comment type="cofactor">
    <cofactor evidence="18 19">
        <name>K(+)</name>
        <dbReference type="ChEBI" id="CHEBI:29103"/>
    </cofactor>
    <text evidence="18 19">Binds 1 potassium ion per subunit.</text>
</comment>
<dbReference type="EMBL" id="CP003928">
    <property type="protein sequence ID" value="AGJ61547.1"/>
    <property type="molecule type" value="Genomic_DNA"/>
</dbReference>
<evidence type="ECO:0000259" key="20">
    <source>
        <dbReference type="PROSITE" id="PS51383"/>
    </source>
</evidence>
<comment type="catalytic activity">
    <reaction evidence="2 18 19">
        <text>(6R)-NADPHX = (6S)-NADPHX</text>
        <dbReference type="Rhea" id="RHEA:32227"/>
        <dbReference type="ChEBI" id="CHEBI:64076"/>
        <dbReference type="ChEBI" id="CHEBI:64077"/>
        <dbReference type="EC" id="5.1.99.6"/>
    </reaction>
</comment>
<dbReference type="GO" id="GO:0005524">
    <property type="term" value="F:ATP binding"/>
    <property type="evidence" value="ECO:0007669"/>
    <property type="project" value="UniProtKB-UniRule"/>
</dbReference>
<evidence type="ECO:0000256" key="11">
    <source>
        <dbReference type="ARBA" id="ARBA00023235"/>
    </source>
</evidence>
<comment type="similarity">
    <text evidence="4 19">In the C-terminal section; belongs to the NnrD/CARKD family.</text>
</comment>
<feature type="binding site" evidence="17">
    <location>
        <position position="432"/>
    </location>
    <ligand>
        <name>AMP</name>
        <dbReference type="ChEBI" id="CHEBI:456215"/>
    </ligand>
</feature>
<comment type="cofactor">
    <cofactor evidence="17">
        <name>Mg(2+)</name>
        <dbReference type="ChEBI" id="CHEBI:18420"/>
    </cofactor>
</comment>
<keyword evidence="8 17" id="KW-0521">NADP</keyword>
<evidence type="ECO:0000256" key="16">
    <source>
        <dbReference type="ARBA" id="ARBA00049209"/>
    </source>
</evidence>
<comment type="subunit">
    <text evidence="17">Homotetramer.</text>
</comment>
<evidence type="ECO:0000256" key="1">
    <source>
        <dbReference type="ARBA" id="ARBA00000013"/>
    </source>
</evidence>
<evidence type="ECO:0000256" key="17">
    <source>
        <dbReference type="HAMAP-Rule" id="MF_01965"/>
    </source>
</evidence>
<dbReference type="GO" id="GO:0052856">
    <property type="term" value="F:NAD(P)HX epimerase activity"/>
    <property type="evidence" value="ECO:0007669"/>
    <property type="project" value="UniProtKB-UniRule"/>
</dbReference>
<keyword evidence="12 17" id="KW-0456">Lyase</keyword>
<feature type="domain" description="YjeF C-terminal" evidence="20">
    <location>
        <begin position="215"/>
        <end position="491"/>
    </location>
</feature>
<feature type="binding site" evidence="18">
    <location>
        <position position="159"/>
    </location>
    <ligand>
        <name>(6S)-NADPHX</name>
        <dbReference type="ChEBI" id="CHEBI:64076"/>
    </ligand>
</feature>
<dbReference type="Pfam" id="PF03853">
    <property type="entry name" value="YjeF_N"/>
    <property type="match status" value="1"/>
</dbReference>
<comment type="catalytic activity">
    <reaction evidence="16 17 19">
        <text>(6S)-NADPHX + ADP = AMP + phosphate + NADPH + H(+)</text>
        <dbReference type="Rhea" id="RHEA:32235"/>
        <dbReference type="ChEBI" id="CHEBI:15378"/>
        <dbReference type="ChEBI" id="CHEBI:43474"/>
        <dbReference type="ChEBI" id="CHEBI:57783"/>
        <dbReference type="ChEBI" id="CHEBI:64076"/>
        <dbReference type="ChEBI" id="CHEBI:456215"/>
        <dbReference type="ChEBI" id="CHEBI:456216"/>
        <dbReference type="EC" id="4.2.1.136"/>
    </reaction>
</comment>
<comment type="catalytic activity">
    <reaction evidence="1 18 19">
        <text>(6R)-NADHX = (6S)-NADHX</text>
        <dbReference type="Rhea" id="RHEA:32215"/>
        <dbReference type="ChEBI" id="CHEBI:64074"/>
        <dbReference type="ChEBI" id="CHEBI:64075"/>
        <dbReference type="EC" id="5.1.99.6"/>
    </reaction>
</comment>
<dbReference type="Pfam" id="PF01256">
    <property type="entry name" value="Carb_kinase"/>
    <property type="match status" value="1"/>
</dbReference>
<name>M9U5V6_SACIS</name>
<dbReference type="KEGG" id="sic:SiL_0066"/>
<evidence type="ECO:0000256" key="6">
    <source>
        <dbReference type="ARBA" id="ARBA00022741"/>
    </source>
</evidence>
<evidence type="ECO:0000256" key="14">
    <source>
        <dbReference type="ARBA" id="ARBA00025153"/>
    </source>
</evidence>
<keyword evidence="22" id="KW-0418">Kinase</keyword>
<keyword evidence="7 17" id="KW-0067">ATP-binding</keyword>
<evidence type="ECO:0000256" key="9">
    <source>
        <dbReference type="ARBA" id="ARBA00022958"/>
    </source>
</evidence>
<comment type="similarity">
    <text evidence="3 19">In the N-terminal section; belongs to the NnrE/AIBP family.</text>
</comment>
<dbReference type="HOGENOM" id="CLU_024853_4_1_2"/>
<evidence type="ECO:0000256" key="4">
    <source>
        <dbReference type="ARBA" id="ARBA00009524"/>
    </source>
</evidence>
<evidence type="ECO:0000256" key="13">
    <source>
        <dbReference type="ARBA" id="ARBA00023268"/>
    </source>
</evidence>
<dbReference type="AlphaFoldDB" id="M9U5V6"/>
<evidence type="ECO:0000313" key="22">
    <source>
        <dbReference type="EMBL" id="AGJ61547.1"/>
    </source>
</evidence>
<dbReference type="HAMAP" id="MF_01966">
    <property type="entry name" value="NADHX_epimerase"/>
    <property type="match status" value="1"/>
</dbReference>
<gene>
    <name evidence="18" type="primary">nnrE</name>
    <name evidence="17" type="synonym">nnrD</name>
    <name evidence="22" type="ORF">SiL_0066</name>
</gene>
<dbReference type="InterPro" id="IPR036652">
    <property type="entry name" value="YjeF_N_dom_sf"/>
</dbReference>
<evidence type="ECO:0000256" key="12">
    <source>
        <dbReference type="ARBA" id="ARBA00023239"/>
    </source>
</evidence>
<feature type="domain" description="YjeF N-terminal" evidence="21">
    <location>
        <begin position="11"/>
        <end position="212"/>
    </location>
</feature>
<dbReference type="GO" id="GO:0110051">
    <property type="term" value="P:metabolite repair"/>
    <property type="evidence" value="ECO:0007669"/>
    <property type="project" value="TreeGrafter"/>
</dbReference>
<comment type="caution">
    <text evidence="17">Lacks conserved residue(s) required for the propagation of feature annotation.</text>
</comment>
<sequence length="505" mass="54957">MFKYMISVKEMRALEINSSALGVSTLILMENAGRSVKDEIVKRFNVKDKVAYVYVGHGGKGGDGLVAARHLADEGAKVTVILLGENKHEDAILNLNVIEEMDYSITLVEIKDMDELKPISVDILIDAMLGTGFSGKPREPFRSAIKAFNNSKGFKVSIDVPSGINADTGEAYEDEYVKPDLVVTFHDIKPGLLKYNFNTVVTKIGIPVEAQIYVGPGDLIVNVRSRPYYSKKGDSGRVLVIGGSYTFSGAPTLAAMGALRAGADLVYVASPEDTARIIAGYSPDLITIKLRGKNISPDNFEELKSWIDRADVVVIGPGMGLAEETIEASKLIVNYVKEKNKLAVIDADALKAISGFDLYENAVITPHAGEFKIFFGEEPSKNIRDRISQVIRYAKKCKCTVLLKGYVDIISDGKRFKLNKTGNPGMTVGGSGDTLTGITATLMAQKIEPFMAAYLGVFINSLAGTLAYNRLGAHLTPTDIINEIPNVINNPLDSFKRKLYKRVLS</sequence>
<organism>
    <name type="scientific">Saccharolobus islandicus LAL14/1</name>
    <dbReference type="NCBI Taxonomy" id="1241935"/>
    <lineage>
        <taxon>Archaea</taxon>
        <taxon>Thermoproteota</taxon>
        <taxon>Thermoprotei</taxon>
        <taxon>Sulfolobales</taxon>
        <taxon>Sulfolobaceae</taxon>
        <taxon>Saccharolobus</taxon>
    </lineage>
</organism>
<evidence type="ECO:0000256" key="5">
    <source>
        <dbReference type="ARBA" id="ARBA00022723"/>
    </source>
</evidence>
<dbReference type="PROSITE" id="PS51383">
    <property type="entry name" value="YJEF_C_3"/>
    <property type="match status" value="1"/>
</dbReference>
<protein>
    <recommendedName>
        <fullName evidence="19">Bifunctional NAD(P)H-hydrate repair enzyme</fullName>
    </recommendedName>
    <alternativeName>
        <fullName evidence="19">Nicotinamide nucleotide repair protein</fullName>
    </alternativeName>
    <domain>
        <recommendedName>
            <fullName evidence="19">ADP-dependent (S)-NAD(P)H-hydrate dehydratase</fullName>
            <ecNumber evidence="19">4.2.1.136</ecNumber>
        </recommendedName>
        <alternativeName>
            <fullName evidence="19">ADP-dependent NAD(P)HX dehydratase</fullName>
        </alternativeName>
    </domain>
    <domain>
        <recommendedName>
            <fullName evidence="19">NAD(P)H-hydrate epimerase</fullName>
            <ecNumber evidence="19">5.1.99.6</ecNumber>
        </recommendedName>
    </domain>
</protein>
<evidence type="ECO:0000256" key="8">
    <source>
        <dbReference type="ARBA" id="ARBA00022857"/>
    </source>
</evidence>
<dbReference type="GO" id="GO:0052855">
    <property type="term" value="F:ADP-dependent NAD(P)H-hydrate dehydratase activity"/>
    <property type="evidence" value="ECO:0007669"/>
    <property type="project" value="UniProtKB-UniRule"/>
</dbReference>
<keyword evidence="10 17" id="KW-0520">NAD</keyword>
<keyword evidence="6 17" id="KW-0547">Nucleotide-binding</keyword>
<comment type="function">
    <text evidence="14 19">Bifunctional enzyme that catalyzes the epimerization of the S- and R-forms of NAD(P)HX and the dehydration of the S-form of NAD(P)HX at the expense of ADP, which is converted to AMP. This allows the repair of both epimers of NAD(P)HX, a damaged form of NAD(P)H that is a result of enzymatic or heat-dependent hydration.</text>
</comment>
<dbReference type="CDD" id="cd01171">
    <property type="entry name" value="YXKO-related"/>
    <property type="match status" value="1"/>
</dbReference>
<keyword evidence="5 18" id="KW-0479">Metal-binding</keyword>
<evidence type="ECO:0000256" key="10">
    <source>
        <dbReference type="ARBA" id="ARBA00023027"/>
    </source>
</evidence>
<dbReference type="PIRSF" id="PIRSF017184">
    <property type="entry name" value="Nnr"/>
    <property type="match status" value="1"/>
</dbReference>
<keyword evidence="13" id="KW-0511">Multifunctional enzyme</keyword>
<comment type="similarity">
    <text evidence="17">Belongs to the NnrD/CARKD family.</text>
</comment>
<dbReference type="GO" id="GO:0046872">
    <property type="term" value="F:metal ion binding"/>
    <property type="evidence" value="ECO:0007669"/>
    <property type="project" value="UniProtKB-UniRule"/>
</dbReference>
<dbReference type="SUPFAM" id="SSF64153">
    <property type="entry name" value="YjeF N-terminal domain-like"/>
    <property type="match status" value="1"/>
</dbReference>
<evidence type="ECO:0000259" key="21">
    <source>
        <dbReference type="PROSITE" id="PS51385"/>
    </source>
</evidence>
<keyword evidence="9 18" id="KW-0630">Potassium</keyword>
<evidence type="ECO:0000256" key="18">
    <source>
        <dbReference type="HAMAP-Rule" id="MF_01966"/>
    </source>
</evidence>
<dbReference type="EC" id="4.2.1.136" evidence="19"/>
<keyword evidence="22" id="KW-0808">Transferase</keyword>
<feature type="binding site" evidence="18">
    <location>
        <begin position="130"/>
        <end position="136"/>
    </location>
    <ligand>
        <name>(6S)-NADPHX</name>
        <dbReference type="ChEBI" id="CHEBI:64076"/>
    </ligand>
</feature>
<dbReference type="SUPFAM" id="SSF53613">
    <property type="entry name" value="Ribokinase-like"/>
    <property type="match status" value="1"/>
</dbReference>
<dbReference type="Gene3D" id="3.40.1190.20">
    <property type="match status" value="1"/>
</dbReference>
<dbReference type="InterPro" id="IPR030677">
    <property type="entry name" value="Nnr"/>
</dbReference>